<evidence type="ECO:0000256" key="1">
    <source>
        <dbReference type="SAM" id="Phobius"/>
    </source>
</evidence>
<gene>
    <name evidence="2" type="ORF">H8705_10840</name>
</gene>
<proteinExistence type="predicted"/>
<evidence type="ECO:0000313" key="2">
    <source>
        <dbReference type="EMBL" id="MBC8586078.1"/>
    </source>
</evidence>
<feature type="transmembrane region" description="Helical" evidence="1">
    <location>
        <begin position="6"/>
        <end position="30"/>
    </location>
</feature>
<comment type="caution">
    <text evidence="2">The sequence shown here is derived from an EMBL/GenBank/DDBJ whole genome shotgun (WGS) entry which is preliminary data.</text>
</comment>
<keyword evidence="1" id="KW-0812">Transmembrane</keyword>
<accession>A0A926IIW2</accession>
<keyword evidence="1" id="KW-0472">Membrane</keyword>
<evidence type="ECO:0000313" key="3">
    <source>
        <dbReference type="Proteomes" id="UP000623678"/>
    </source>
</evidence>
<keyword evidence="3" id="KW-1185">Reference proteome</keyword>
<keyword evidence="1" id="KW-1133">Transmembrane helix</keyword>
<dbReference type="AlphaFoldDB" id="A0A926IIW2"/>
<reference evidence="2" key="1">
    <citation type="submission" date="2020-08" db="EMBL/GenBank/DDBJ databases">
        <title>Genome public.</title>
        <authorList>
            <person name="Liu C."/>
            <person name="Sun Q."/>
        </authorList>
    </citation>
    <scope>NUCLEOTIDE SEQUENCE</scope>
    <source>
        <strain evidence="2">NSJ-64</strain>
    </source>
</reference>
<dbReference type="EMBL" id="JACRTD010000008">
    <property type="protein sequence ID" value="MBC8586078.1"/>
    <property type="molecule type" value="Genomic_DNA"/>
</dbReference>
<name>A0A926IIW2_9FIRM</name>
<protein>
    <submittedName>
        <fullName evidence="2">Uncharacterized protein</fullName>
    </submittedName>
</protein>
<dbReference type="Proteomes" id="UP000623678">
    <property type="component" value="Unassembled WGS sequence"/>
</dbReference>
<sequence length="49" mass="5728">MNEEEIVILFYWLLVMGVFLLILGAGAYIADKLPEETIRKLERWLGGRF</sequence>
<dbReference type="RefSeq" id="WP_262395802.1">
    <property type="nucleotide sequence ID" value="NZ_JACRTD010000008.1"/>
</dbReference>
<organism evidence="2 3">
    <name type="scientific">Youxingia wuxianensis</name>
    <dbReference type="NCBI Taxonomy" id="2763678"/>
    <lineage>
        <taxon>Bacteria</taxon>
        <taxon>Bacillati</taxon>
        <taxon>Bacillota</taxon>
        <taxon>Clostridia</taxon>
        <taxon>Eubacteriales</taxon>
        <taxon>Oscillospiraceae</taxon>
        <taxon>Youxingia</taxon>
    </lineage>
</organism>